<dbReference type="SMART" id="SM01280">
    <property type="entry name" value="Mcm10"/>
    <property type="match status" value="1"/>
</dbReference>
<proteinExistence type="predicted"/>
<sequence length="200" mass="23740">MSRKPLTPAQLVALMNADKEKEIESRKRPSTTTTNICTSKPKAPRPTLLGGKEFSNDEIRAMLNKKSVREDEIKAFEKEREERYFNIMEMREKVEEAVTSLMEIKNVKIFVCTVCKIKYHRKNPICVEKRHLIKEELGTRRFFKCSDCSRRCITYFVYPRTFCSNCKGRNFIRVSMKDERIVKDREELLVRGREEKFINR</sequence>
<dbReference type="PANTHER" id="PTHR13454:SF11">
    <property type="entry name" value="PROTEIN MCM10 HOMOLOG"/>
    <property type="match status" value="1"/>
</dbReference>
<accession>A0A0N5B449</accession>
<keyword evidence="3" id="KW-1185">Reference proteome</keyword>
<dbReference type="Proteomes" id="UP000046392">
    <property type="component" value="Unplaced"/>
</dbReference>
<feature type="region of interest" description="Disordered" evidence="1">
    <location>
        <begin position="19"/>
        <end position="49"/>
    </location>
</feature>
<evidence type="ECO:0000313" key="3">
    <source>
        <dbReference type="Proteomes" id="UP000046392"/>
    </source>
</evidence>
<reference evidence="4" key="1">
    <citation type="submission" date="2017-02" db="UniProtKB">
        <authorList>
            <consortium name="WormBaseParasite"/>
        </authorList>
    </citation>
    <scope>IDENTIFICATION</scope>
</reference>
<dbReference type="InterPro" id="IPR040184">
    <property type="entry name" value="Mcm10"/>
</dbReference>
<name>A0A0N5B449_STREA</name>
<dbReference type="AlphaFoldDB" id="A0A0N5B449"/>
<dbReference type="InterPro" id="IPR056791">
    <property type="entry name" value="Znf_Mcm10_C"/>
</dbReference>
<dbReference type="GO" id="GO:0043596">
    <property type="term" value="C:nuclear replication fork"/>
    <property type="evidence" value="ECO:0007669"/>
    <property type="project" value="TreeGrafter"/>
</dbReference>
<dbReference type="Pfam" id="PF24863">
    <property type="entry name" value="zf-CCCH_Mcm10"/>
    <property type="match status" value="1"/>
</dbReference>
<organism evidence="3 4">
    <name type="scientific">Strongyloides papillosus</name>
    <name type="common">Intestinal threadworm</name>
    <dbReference type="NCBI Taxonomy" id="174720"/>
    <lineage>
        <taxon>Eukaryota</taxon>
        <taxon>Metazoa</taxon>
        <taxon>Ecdysozoa</taxon>
        <taxon>Nematoda</taxon>
        <taxon>Chromadorea</taxon>
        <taxon>Rhabditida</taxon>
        <taxon>Tylenchina</taxon>
        <taxon>Panagrolaimomorpha</taxon>
        <taxon>Strongyloidoidea</taxon>
        <taxon>Strongyloididae</taxon>
        <taxon>Strongyloides</taxon>
    </lineage>
</organism>
<evidence type="ECO:0000313" key="4">
    <source>
        <dbReference type="WBParaSite" id="SPAL_0000085100.1"/>
    </source>
</evidence>
<dbReference type="PANTHER" id="PTHR13454">
    <property type="entry name" value="PROTEIN MCM10 HOMOLOG"/>
    <property type="match status" value="1"/>
</dbReference>
<dbReference type="GO" id="GO:0003688">
    <property type="term" value="F:DNA replication origin binding"/>
    <property type="evidence" value="ECO:0007669"/>
    <property type="project" value="TreeGrafter"/>
</dbReference>
<dbReference type="GO" id="GO:0003697">
    <property type="term" value="F:single-stranded DNA binding"/>
    <property type="evidence" value="ECO:0007669"/>
    <property type="project" value="InterPro"/>
</dbReference>
<evidence type="ECO:0000256" key="1">
    <source>
        <dbReference type="SAM" id="MobiDB-lite"/>
    </source>
</evidence>
<evidence type="ECO:0000259" key="2">
    <source>
        <dbReference type="SMART" id="SM01280"/>
    </source>
</evidence>
<dbReference type="Pfam" id="PF09332">
    <property type="entry name" value="Mcm10"/>
    <property type="match status" value="1"/>
</dbReference>
<dbReference type="InterPro" id="IPR015411">
    <property type="entry name" value="Rep_factor_Mcm10_C"/>
</dbReference>
<dbReference type="WBParaSite" id="SPAL_0000085100.1">
    <property type="protein sequence ID" value="SPAL_0000085100.1"/>
    <property type="gene ID" value="SPAL_0000085100"/>
</dbReference>
<dbReference type="GO" id="GO:0006270">
    <property type="term" value="P:DNA replication initiation"/>
    <property type="evidence" value="ECO:0007669"/>
    <property type="project" value="InterPro"/>
</dbReference>
<protein>
    <submittedName>
        <fullName evidence="4">Mcm10 domain-containing protein</fullName>
    </submittedName>
</protein>
<feature type="domain" description="Replication factor Mcm10 C-terminal" evidence="2">
    <location>
        <begin position="1"/>
        <end position="200"/>
    </location>
</feature>
<dbReference type="STRING" id="174720.A0A0N5B449"/>